<dbReference type="GO" id="GO:0000978">
    <property type="term" value="F:RNA polymerase II cis-regulatory region sequence-specific DNA binding"/>
    <property type="evidence" value="ECO:0007669"/>
    <property type="project" value="InterPro"/>
</dbReference>
<keyword evidence="16" id="KW-1185">Reference proteome</keyword>
<evidence type="ECO:0008006" key="17">
    <source>
        <dbReference type="Google" id="ProtNLM"/>
    </source>
</evidence>
<name>A0A8R1YSG3_PRIPA</name>
<evidence type="ECO:0000256" key="11">
    <source>
        <dbReference type="RuleBase" id="RU004334"/>
    </source>
</evidence>
<dbReference type="InterPro" id="IPR013088">
    <property type="entry name" value="Znf_NHR/GATA"/>
</dbReference>
<keyword evidence="8 11" id="KW-0804">Transcription</keyword>
<evidence type="ECO:0000256" key="7">
    <source>
        <dbReference type="ARBA" id="ARBA00023125"/>
    </source>
</evidence>
<dbReference type="Gene3D" id="3.30.50.10">
    <property type="entry name" value="Erythroid Transcription Factor GATA-1, subunit A"/>
    <property type="match status" value="1"/>
</dbReference>
<accession>A0A8R1YSG3</accession>
<dbReference type="Proteomes" id="UP000005239">
    <property type="component" value="Unassembled WGS sequence"/>
</dbReference>
<dbReference type="SUPFAM" id="SSF48508">
    <property type="entry name" value="Nuclear receptor ligand-binding domain"/>
    <property type="match status" value="1"/>
</dbReference>
<dbReference type="Gene3D" id="1.10.565.10">
    <property type="entry name" value="Retinoid X Receptor"/>
    <property type="match status" value="1"/>
</dbReference>
<evidence type="ECO:0000313" key="15">
    <source>
        <dbReference type="EnsemblMetazoa" id="PPA39245.1"/>
    </source>
</evidence>
<evidence type="ECO:0000256" key="9">
    <source>
        <dbReference type="ARBA" id="ARBA00023170"/>
    </source>
</evidence>
<dbReference type="PROSITE" id="PS51843">
    <property type="entry name" value="NR_LBD"/>
    <property type="match status" value="1"/>
</dbReference>
<keyword evidence="10 11" id="KW-0539">Nucleus</keyword>
<keyword evidence="3 11" id="KW-0479">Metal-binding</keyword>
<feature type="region of interest" description="Disordered" evidence="12">
    <location>
        <begin position="93"/>
        <end position="112"/>
    </location>
</feature>
<dbReference type="PROSITE" id="PS00031">
    <property type="entry name" value="NUCLEAR_REC_DBD_1"/>
    <property type="match status" value="1"/>
</dbReference>
<dbReference type="GO" id="GO:0005634">
    <property type="term" value="C:nucleus"/>
    <property type="evidence" value="ECO:0007669"/>
    <property type="project" value="UniProtKB-SubCell"/>
</dbReference>
<evidence type="ECO:0000256" key="6">
    <source>
        <dbReference type="ARBA" id="ARBA00023015"/>
    </source>
</evidence>
<dbReference type="Pfam" id="PF00105">
    <property type="entry name" value="zf-C4"/>
    <property type="match status" value="1"/>
</dbReference>
<protein>
    <recommendedName>
        <fullName evidence="17">Nuclear receptor</fullName>
    </recommendedName>
</protein>
<dbReference type="SMART" id="SM00430">
    <property type="entry name" value="HOLI"/>
    <property type="match status" value="1"/>
</dbReference>
<comment type="subcellular location">
    <subcellularLocation>
        <location evidence="1 11">Nucleus</location>
    </subcellularLocation>
</comment>
<dbReference type="SUPFAM" id="SSF57716">
    <property type="entry name" value="Glucocorticoid receptor-like (DNA-binding domain)"/>
    <property type="match status" value="1"/>
</dbReference>
<comment type="similarity">
    <text evidence="2 11">Belongs to the nuclear hormone receptor family.</text>
</comment>
<dbReference type="OrthoDB" id="5807088at2759"/>
<reference evidence="15" key="2">
    <citation type="submission" date="2022-06" db="UniProtKB">
        <authorList>
            <consortium name="EnsemblMetazoa"/>
        </authorList>
    </citation>
    <scope>IDENTIFICATION</scope>
    <source>
        <strain evidence="15">PS312</strain>
    </source>
</reference>
<evidence type="ECO:0000256" key="8">
    <source>
        <dbReference type="ARBA" id="ARBA00023163"/>
    </source>
</evidence>
<dbReference type="GO" id="GO:0008270">
    <property type="term" value="F:zinc ion binding"/>
    <property type="evidence" value="ECO:0007669"/>
    <property type="project" value="UniProtKB-KW"/>
</dbReference>
<feature type="compositionally biased region" description="Basic and acidic residues" evidence="12">
    <location>
        <begin position="103"/>
        <end position="112"/>
    </location>
</feature>
<keyword evidence="4 11" id="KW-0863">Zinc-finger</keyword>
<feature type="domain" description="NR LBD" evidence="14">
    <location>
        <begin position="152"/>
        <end position="400"/>
    </location>
</feature>
<keyword evidence="6 11" id="KW-0805">Transcription regulation</keyword>
<gene>
    <name evidence="15" type="primary">WBGene00277614</name>
</gene>
<dbReference type="CDD" id="cd06960">
    <property type="entry name" value="NR_DBD_HNF4A"/>
    <property type="match status" value="1"/>
</dbReference>
<evidence type="ECO:0000256" key="2">
    <source>
        <dbReference type="ARBA" id="ARBA00005993"/>
    </source>
</evidence>
<evidence type="ECO:0000259" key="13">
    <source>
        <dbReference type="PROSITE" id="PS51030"/>
    </source>
</evidence>
<evidence type="ECO:0000256" key="3">
    <source>
        <dbReference type="ARBA" id="ARBA00022723"/>
    </source>
</evidence>
<dbReference type="Pfam" id="PF00104">
    <property type="entry name" value="Hormone_recep"/>
    <property type="match status" value="1"/>
</dbReference>
<dbReference type="InterPro" id="IPR000536">
    <property type="entry name" value="Nucl_hrmn_rcpt_lig-bd"/>
</dbReference>
<keyword evidence="5 11" id="KW-0862">Zinc</keyword>
<dbReference type="PANTHER" id="PTHR46011:SF32">
    <property type="entry name" value="NUCLEAR HORMONE RECEPTOR FAMILY"/>
    <property type="match status" value="1"/>
</dbReference>
<sequence length="423" mass="47831">MATSRPTTIIRRDKESIFEKSCLVCDALTKEFHFGAICCVACGAFFRRAVSENRAFRCRNEGNCEIGGNGRASCRACRYAKCVRVGMDPTAVQPSRGSIGHRKKEESYSERTTDSISPAAINDVLSLFHTNANICSTQVSGNAVENFFVGYENVKSLRRLIYSNGSLSDMLRGTPPKPCKVGIFTRLRREALRVETALMSQLLNTCRMYSAFTFDQKEIIFKNFAVFMTVIEKHYITMKKGGIEENRLYHIDETFTDILDDDLQFPPEAASMGKETLIKLFIAPILNNISNLCIPMRDMGMDDLDLAGLAVWILFDPDIPGFPSEHRFQIDQARSVVHRDWLRIYEERGVPDGQLRIARCLALLPVVHAMAERCRENFHLFRVFGLFDYDEILGDIYGFPKSGALPTTNGIYQEQNSWTVTAL</sequence>
<evidence type="ECO:0000256" key="4">
    <source>
        <dbReference type="ARBA" id="ARBA00022771"/>
    </source>
</evidence>
<evidence type="ECO:0000256" key="5">
    <source>
        <dbReference type="ARBA" id="ARBA00022833"/>
    </source>
</evidence>
<evidence type="ECO:0000256" key="12">
    <source>
        <dbReference type="SAM" id="MobiDB-lite"/>
    </source>
</evidence>
<evidence type="ECO:0000313" key="16">
    <source>
        <dbReference type="Proteomes" id="UP000005239"/>
    </source>
</evidence>
<proteinExistence type="inferred from homology"/>
<dbReference type="PROSITE" id="PS51030">
    <property type="entry name" value="NUCLEAR_REC_DBD_2"/>
    <property type="match status" value="1"/>
</dbReference>
<dbReference type="PANTHER" id="PTHR46011">
    <property type="entry name" value="NUCLEAR HORMONE RECEPTOR FAMILY MEMBER NHR-86-RELATED"/>
    <property type="match status" value="1"/>
</dbReference>
<dbReference type="SMART" id="SM00399">
    <property type="entry name" value="ZnF_C4"/>
    <property type="match status" value="1"/>
</dbReference>
<feature type="domain" description="Nuclear receptor" evidence="13">
    <location>
        <begin position="19"/>
        <end position="94"/>
    </location>
</feature>
<keyword evidence="9 11" id="KW-0675">Receptor</keyword>
<reference evidence="16" key="1">
    <citation type="journal article" date="2008" name="Nat. Genet.">
        <title>The Pristionchus pacificus genome provides a unique perspective on nematode lifestyle and parasitism.</title>
        <authorList>
            <person name="Dieterich C."/>
            <person name="Clifton S.W."/>
            <person name="Schuster L.N."/>
            <person name="Chinwalla A."/>
            <person name="Delehaunty K."/>
            <person name="Dinkelacker I."/>
            <person name="Fulton L."/>
            <person name="Fulton R."/>
            <person name="Godfrey J."/>
            <person name="Minx P."/>
            <person name="Mitreva M."/>
            <person name="Roeseler W."/>
            <person name="Tian H."/>
            <person name="Witte H."/>
            <person name="Yang S.P."/>
            <person name="Wilson R.K."/>
            <person name="Sommer R.J."/>
        </authorList>
    </citation>
    <scope>NUCLEOTIDE SEQUENCE [LARGE SCALE GENOMIC DNA]</scope>
    <source>
        <strain evidence="16">PS312</strain>
    </source>
</reference>
<dbReference type="GO" id="GO:0003700">
    <property type="term" value="F:DNA-binding transcription factor activity"/>
    <property type="evidence" value="ECO:0007669"/>
    <property type="project" value="InterPro"/>
</dbReference>
<dbReference type="AlphaFoldDB" id="A0A8R1YSG3"/>
<dbReference type="InterPro" id="IPR001628">
    <property type="entry name" value="Znf_hrmn_rcpt"/>
</dbReference>
<evidence type="ECO:0000256" key="1">
    <source>
        <dbReference type="ARBA" id="ARBA00004123"/>
    </source>
</evidence>
<dbReference type="PRINTS" id="PR00047">
    <property type="entry name" value="STROIDFINGER"/>
</dbReference>
<evidence type="ECO:0000259" key="14">
    <source>
        <dbReference type="PROSITE" id="PS51843"/>
    </source>
</evidence>
<dbReference type="EnsemblMetazoa" id="PPA39245.1">
    <property type="protein sequence ID" value="PPA39245.1"/>
    <property type="gene ID" value="WBGene00277614"/>
</dbReference>
<dbReference type="InterPro" id="IPR035500">
    <property type="entry name" value="NHR-like_dom_sf"/>
</dbReference>
<organism evidence="15 16">
    <name type="scientific">Pristionchus pacificus</name>
    <name type="common">Parasitic nematode worm</name>
    <dbReference type="NCBI Taxonomy" id="54126"/>
    <lineage>
        <taxon>Eukaryota</taxon>
        <taxon>Metazoa</taxon>
        <taxon>Ecdysozoa</taxon>
        <taxon>Nematoda</taxon>
        <taxon>Chromadorea</taxon>
        <taxon>Rhabditida</taxon>
        <taxon>Rhabditina</taxon>
        <taxon>Diplogasteromorpha</taxon>
        <taxon>Diplogasteroidea</taxon>
        <taxon>Neodiplogasteridae</taxon>
        <taxon>Pristionchus</taxon>
    </lineage>
</organism>
<evidence type="ECO:0000256" key="10">
    <source>
        <dbReference type="ARBA" id="ARBA00023242"/>
    </source>
</evidence>
<dbReference type="InterPro" id="IPR049636">
    <property type="entry name" value="HNF4-like_DBD"/>
</dbReference>
<keyword evidence="7 11" id="KW-0238">DNA-binding</keyword>